<evidence type="ECO:0000313" key="2">
    <source>
        <dbReference type="EMBL" id="SFQ99575.1"/>
    </source>
</evidence>
<keyword evidence="1" id="KW-0812">Transmembrane</keyword>
<feature type="transmembrane region" description="Helical" evidence="1">
    <location>
        <begin position="20"/>
        <end position="42"/>
    </location>
</feature>
<proteinExistence type="predicted"/>
<evidence type="ECO:0000256" key="1">
    <source>
        <dbReference type="SAM" id="Phobius"/>
    </source>
</evidence>
<dbReference type="RefSeq" id="WP_281251288.1">
    <property type="nucleotide sequence ID" value="NZ_FOYL01000001.1"/>
</dbReference>
<organism evidence="2 3">
    <name type="scientific">Lentzea waywayandensis</name>
    <dbReference type="NCBI Taxonomy" id="84724"/>
    <lineage>
        <taxon>Bacteria</taxon>
        <taxon>Bacillati</taxon>
        <taxon>Actinomycetota</taxon>
        <taxon>Actinomycetes</taxon>
        <taxon>Pseudonocardiales</taxon>
        <taxon>Pseudonocardiaceae</taxon>
        <taxon>Lentzea</taxon>
    </lineage>
</organism>
<protein>
    <submittedName>
        <fullName evidence="2">Uncharacterized protein</fullName>
    </submittedName>
</protein>
<sequence length="44" mass="4654">MTNSPRWSSLLRRNDLPATLATVARFTSLAAVAATSVVLAVVPE</sequence>
<evidence type="ECO:0000313" key="3">
    <source>
        <dbReference type="Proteomes" id="UP000198583"/>
    </source>
</evidence>
<dbReference type="Proteomes" id="UP000198583">
    <property type="component" value="Unassembled WGS sequence"/>
</dbReference>
<keyword evidence="1" id="KW-1133">Transmembrane helix</keyword>
<reference evidence="3" key="1">
    <citation type="submission" date="2016-10" db="EMBL/GenBank/DDBJ databases">
        <authorList>
            <person name="Varghese N."/>
            <person name="Submissions S."/>
        </authorList>
    </citation>
    <scope>NUCLEOTIDE SEQUENCE [LARGE SCALE GENOMIC DNA]</scope>
    <source>
        <strain evidence="3">DSM 44232</strain>
    </source>
</reference>
<gene>
    <name evidence="2" type="ORF">SAMN04488564_101887</name>
</gene>
<keyword evidence="3" id="KW-1185">Reference proteome</keyword>
<dbReference type="AlphaFoldDB" id="A0A1I6D271"/>
<keyword evidence="1" id="KW-0472">Membrane</keyword>
<dbReference type="EMBL" id="FOYL01000001">
    <property type="protein sequence ID" value="SFQ99575.1"/>
    <property type="molecule type" value="Genomic_DNA"/>
</dbReference>
<accession>A0A1I6D271</accession>
<name>A0A1I6D271_9PSEU</name>
<dbReference type="STRING" id="84724.SAMN04488564_101887"/>